<evidence type="ECO:0000256" key="5">
    <source>
        <dbReference type="ARBA" id="ARBA00022946"/>
    </source>
</evidence>
<comment type="subcellular location">
    <subcellularLocation>
        <location evidence="1">Mitochondrion</location>
    </subcellularLocation>
</comment>
<evidence type="ECO:0000256" key="6">
    <source>
        <dbReference type="ARBA" id="ARBA00023128"/>
    </source>
</evidence>
<name>A0A7M5VD51_9CNID</name>
<dbReference type="RefSeq" id="XP_066921249.1">
    <property type="nucleotide sequence ID" value="XM_067065148.1"/>
</dbReference>
<feature type="repeat" description="TPR" evidence="7">
    <location>
        <begin position="331"/>
        <end position="364"/>
    </location>
</feature>
<dbReference type="Proteomes" id="UP000594262">
    <property type="component" value="Unplaced"/>
</dbReference>
<evidence type="ECO:0000256" key="3">
    <source>
        <dbReference type="ARBA" id="ARBA00022737"/>
    </source>
</evidence>
<proteinExistence type="inferred from homology"/>
<dbReference type="GO" id="GO:0034551">
    <property type="term" value="P:mitochondrial respiratory chain complex III assembly"/>
    <property type="evidence" value="ECO:0007669"/>
    <property type="project" value="InterPro"/>
</dbReference>
<organism evidence="9 10">
    <name type="scientific">Clytia hemisphaerica</name>
    <dbReference type="NCBI Taxonomy" id="252671"/>
    <lineage>
        <taxon>Eukaryota</taxon>
        <taxon>Metazoa</taxon>
        <taxon>Cnidaria</taxon>
        <taxon>Hydrozoa</taxon>
        <taxon>Hydroidolina</taxon>
        <taxon>Leptothecata</taxon>
        <taxon>Obeliida</taxon>
        <taxon>Clytiidae</taxon>
        <taxon>Clytia</taxon>
    </lineage>
</organism>
<evidence type="ECO:0000256" key="8">
    <source>
        <dbReference type="SAM" id="Phobius"/>
    </source>
</evidence>
<keyword evidence="10" id="KW-1185">Reference proteome</keyword>
<dbReference type="GO" id="GO:0005743">
    <property type="term" value="C:mitochondrial inner membrane"/>
    <property type="evidence" value="ECO:0007669"/>
    <property type="project" value="TreeGrafter"/>
</dbReference>
<evidence type="ECO:0000313" key="9">
    <source>
        <dbReference type="EnsemblMetazoa" id="CLYHEMP007553.1"/>
    </source>
</evidence>
<keyword evidence="3" id="KW-0677">Repeat</keyword>
<feature type="transmembrane region" description="Helical" evidence="8">
    <location>
        <begin position="76"/>
        <end position="95"/>
    </location>
</feature>
<dbReference type="Gene3D" id="1.25.40.10">
    <property type="entry name" value="Tetratricopeptide repeat domain"/>
    <property type="match status" value="2"/>
</dbReference>
<sequence length="385" mass="43781">MALSKPSFTKLSSCLQQLRSSRRFLILLPKENSYTVQKIELCRKSNTITARHFTSENRKGPKSSIRLPAIVTKDRLILLGFGVLIVGCLIGWEGYNNQNRQNTKQMHELHAIVIKAENCVKDQKYEEAIAHYQEARQLVQQVKMSSQTVQNKVVLNIVDQLGHLAYELGNWAEAEILLNQTLHIMKQCGTTEEEDVYIEIVLRLAKIDTVYERKDDAIEKFEFCIANLESKISVVDIYSEECSERITLYGLVLTEYGTYTREIGLLDESEKAFSKALNICRNVLGPTHEQTSVLANDLATVYDEKGRYNKAIRLAEKAIRIASETSPENLATYKYNLGHILLHKGDLKRARKALREALQIAEENDDQDTKAIIESSIMKLDLPSS</sequence>
<evidence type="ECO:0000256" key="2">
    <source>
        <dbReference type="ARBA" id="ARBA00008219"/>
    </source>
</evidence>
<dbReference type="InterPro" id="IPR011990">
    <property type="entry name" value="TPR-like_helical_dom_sf"/>
</dbReference>
<dbReference type="SUPFAM" id="SSF48452">
    <property type="entry name" value="TPR-like"/>
    <property type="match status" value="2"/>
</dbReference>
<dbReference type="OrthoDB" id="5986190at2759"/>
<dbReference type="PROSITE" id="PS50005">
    <property type="entry name" value="TPR"/>
    <property type="match status" value="2"/>
</dbReference>
<dbReference type="EnsemblMetazoa" id="CLYHEMT007553.1">
    <property type="protein sequence ID" value="CLYHEMP007553.1"/>
    <property type="gene ID" value="CLYHEMG007553"/>
</dbReference>
<dbReference type="InterPro" id="IPR013105">
    <property type="entry name" value="TPR_2"/>
</dbReference>
<evidence type="ECO:0000256" key="4">
    <source>
        <dbReference type="ARBA" id="ARBA00022803"/>
    </source>
</evidence>
<comment type="similarity">
    <text evidence="2">Belongs to the TTC19 family.</text>
</comment>
<reference evidence="9" key="1">
    <citation type="submission" date="2021-01" db="UniProtKB">
        <authorList>
            <consortium name="EnsemblMetazoa"/>
        </authorList>
    </citation>
    <scope>IDENTIFICATION</scope>
</reference>
<dbReference type="PANTHER" id="PTHR13143">
    <property type="entry name" value="TETRATRICOPEPTIDE REPEAT PROTEIN 19"/>
    <property type="match status" value="1"/>
</dbReference>
<protein>
    <submittedName>
        <fullName evidence="9">Uncharacterized protein</fullName>
    </submittedName>
</protein>
<evidence type="ECO:0000256" key="7">
    <source>
        <dbReference type="PROSITE-ProRule" id="PRU00339"/>
    </source>
</evidence>
<keyword evidence="6" id="KW-0496">Mitochondrion</keyword>
<dbReference type="Pfam" id="PF13424">
    <property type="entry name" value="TPR_12"/>
    <property type="match status" value="1"/>
</dbReference>
<evidence type="ECO:0000313" key="10">
    <source>
        <dbReference type="Proteomes" id="UP000594262"/>
    </source>
</evidence>
<dbReference type="PANTHER" id="PTHR13143:SF6">
    <property type="entry name" value="TETRATRICOPEPTIDE REPEAT PROTEIN 19, MITOCHONDRIAL"/>
    <property type="match status" value="1"/>
</dbReference>
<dbReference type="InterPro" id="IPR040395">
    <property type="entry name" value="TTC19"/>
</dbReference>
<keyword evidence="5" id="KW-0809">Transit peptide</keyword>
<accession>A0A7M5VD51</accession>
<feature type="repeat" description="TPR" evidence="7">
    <location>
        <begin position="292"/>
        <end position="325"/>
    </location>
</feature>
<dbReference type="GeneID" id="136808610"/>
<dbReference type="AlphaFoldDB" id="A0A7M5VD51"/>
<keyword evidence="8" id="KW-0472">Membrane</keyword>
<keyword evidence="8" id="KW-1133">Transmembrane helix</keyword>
<evidence type="ECO:0000256" key="1">
    <source>
        <dbReference type="ARBA" id="ARBA00004173"/>
    </source>
</evidence>
<keyword evidence="8" id="KW-0812">Transmembrane</keyword>
<dbReference type="SMART" id="SM00028">
    <property type="entry name" value="TPR"/>
    <property type="match status" value="5"/>
</dbReference>
<dbReference type="Pfam" id="PF07719">
    <property type="entry name" value="TPR_2"/>
    <property type="match status" value="1"/>
</dbReference>
<keyword evidence="4 7" id="KW-0802">TPR repeat</keyword>
<dbReference type="InterPro" id="IPR019734">
    <property type="entry name" value="TPR_rpt"/>
</dbReference>